<keyword evidence="2" id="KW-0040">ANK repeat</keyword>
<dbReference type="Gene3D" id="3.40.50.300">
    <property type="entry name" value="P-loop containing nucleotide triphosphate hydrolases"/>
    <property type="match status" value="1"/>
</dbReference>
<feature type="repeat" description="ANK" evidence="2">
    <location>
        <begin position="932"/>
        <end position="964"/>
    </location>
</feature>
<evidence type="ECO:0000259" key="4">
    <source>
        <dbReference type="Pfam" id="PF24883"/>
    </source>
</evidence>
<dbReference type="Gene3D" id="3.40.50.1580">
    <property type="entry name" value="Nucleoside phosphorylase domain"/>
    <property type="match status" value="1"/>
</dbReference>
<dbReference type="InterPro" id="IPR002110">
    <property type="entry name" value="Ankyrin_rpt"/>
</dbReference>
<name>A0AAN6WKZ2_9PEZI</name>
<feature type="repeat" description="ANK" evidence="2">
    <location>
        <begin position="965"/>
        <end position="997"/>
    </location>
</feature>
<dbReference type="PROSITE" id="PS50297">
    <property type="entry name" value="ANK_REP_REGION"/>
    <property type="match status" value="4"/>
</dbReference>
<gene>
    <name evidence="5" type="ORF">QBC35DRAFT_518914</name>
</gene>
<dbReference type="Gene3D" id="1.25.40.20">
    <property type="entry name" value="Ankyrin repeat-containing domain"/>
    <property type="match status" value="3"/>
</dbReference>
<proteinExistence type="predicted"/>
<dbReference type="PANTHER" id="PTHR10039:SF14">
    <property type="entry name" value="NACHT DOMAIN-CONTAINING PROTEIN"/>
    <property type="match status" value="1"/>
</dbReference>
<feature type="repeat" description="ANK" evidence="2">
    <location>
        <begin position="1102"/>
        <end position="1134"/>
    </location>
</feature>
<feature type="repeat" description="ANK" evidence="2">
    <location>
        <begin position="1036"/>
        <end position="1068"/>
    </location>
</feature>
<feature type="domain" description="GPI inositol-deacylase winged helix" evidence="3">
    <location>
        <begin position="651"/>
        <end position="735"/>
    </location>
</feature>
<accession>A0AAN6WKZ2</accession>
<dbReference type="InterPro" id="IPR035994">
    <property type="entry name" value="Nucleoside_phosphorylase_sf"/>
</dbReference>
<keyword evidence="1" id="KW-0677">Repeat</keyword>
<protein>
    <submittedName>
        <fullName evidence="5">Uncharacterized protein</fullName>
    </submittedName>
</protein>
<evidence type="ECO:0000313" key="6">
    <source>
        <dbReference type="Proteomes" id="UP001302126"/>
    </source>
</evidence>
<dbReference type="Pfam" id="PF22939">
    <property type="entry name" value="WHD_GPIID"/>
    <property type="match status" value="1"/>
</dbReference>
<dbReference type="GO" id="GO:0003824">
    <property type="term" value="F:catalytic activity"/>
    <property type="evidence" value="ECO:0007669"/>
    <property type="project" value="InterPro"/>
</dbReference>
<dbReference type="GO" id="GO:0009116">
    <property type="term" value="P:nucleoside metabolic process"/>
    <property type="evidence" value="ECO:0007669"/>
    <property type="project" value="InterPro"/>
</dbReference>
<dbReference type="InterPro" id="IPR027417">
    <property type="entry name" value="P-loop_NTPase"/>
</dbReference>
<dbReference type="EMBL" id="MU864693">
    <property type="protein sequence ID" value="KAK4182277.1"/>
    <property type="molecule type" value="Genomic_DNA"/>
</dbReference>
<dbReference type="InterPro" id="IPR056884">
    <property type="entry name" value="NPHP3-like_N"/>
</dbReference>
<reference evidence="5" key="1">
    <citation type="journal article" date="2023" name="Mol. Phylogenet. Evol.">
        <title>Genome-scale phylogeny and comparative genomics of the fungal order Sordariales.</title>
        <authorList>
            <person name="Hensen N."/>
            <person name="Bonometti L."/>
            <person name="Westerberg I."/>
            <person name="Brannstrom I.O."/>
            <person name="Guillou S."/>
            <person name="Cros-Aarteil S."/>
            <person name="Calhoun S."/>
            <person name="Haridas S."/>
            <person name="Kuo A."/>
            <person name="Mondo S."/>
            <person name="Pangilinan J."/>
            <person name="Riley R."/>
            <person name="LaButti K."/>
            <person name="Andreopoulos B."/>
            <person name="Lipzen A."/>
            <person name="Chen C."/>
            <person name="Yan M."/>
            <person name="Daum C."/>
            <person name="Ng V."/>
            <person name="Clum A."/>
            <person name="Steindorff A."/>
            <person name="Ohm R.A."/>
            <person name="Martin F."/>
            <person name="Silar P."/>
            <person name="Natvig D.O."/>
            <person name="Lalanne C."/>
            <person name="Gautier V."/>
            <person name="Ament-Velasquez S.L."/>
            <person name="Kruys A."/>
            <person name="Hutchinson M.I."/>
            <person name="Powell A.J."/>
            <person name="Barry K."/>
            <person name="Miller A.N."/>
            <person name="Grigoriev I.V."/>
            <person name="Debuchy R."/>
            <person name="Gladieux P."/>
            <person name="Hiltunen Thoren M."/>
            <person name="Johannesson H."/>
        </authorList>
    </citation>
    <scope>NUCLEOTIDE SEQUENCE</scope>
    <source>
        <strain evidence="5">PSN309</strain>
    </source>
</reference>
<evidence type="ECO:0000313" key="5">
    <source>
        <dbReference type="EMBL" id="KAK4182277.1"/>
    </source>
</evidence>
<dbReference type="SUPFAM" id="SSF53167">
    <property type="entry name" value="Purine and uridine phosphorylases"/>
    <property type="match status" value="1"/>
</dbReference>
<feature type="domain" description="Nephrocystin 3-like N-terminal" evidence="4">
    <location>
        <begin position="359"/>
        <end position="528"/>
    </location>
</feature>
<dbReference type="InterPro" id="IPR036770">
    <property type="entry name" value="Ankyrin_rpt-contain_sf"/>
</dbReference>
<dbReference type="SUPFAM" id="SSF52540">
    <property type="entry name" value="P-loop containing nucleoside triphosphate hydrolases"/>
    <property type="match status" value="1"/>
</dbReference>
<feature type="repeat" description="ANK" evidence="2">
    <location>
        <begin position="1069"/>
        <end position="1101"/>
    </location>
</feature>
<reference evidence="5" key="2">
    <citation type="submission" date="2023-05" db="EMBL/GenBank/DDBJ databases">
        <authorList>
            <consortium name="Lawrence Berkeley National Laboratory"/>
            <person name="Steindorff A."/>
            <person name="Hensen N."/>
            <person name="Bonometti L."/>
            <person name="Westerberg I."/>
            <person name="Brannstrom I.O."/>
            <person name="Guillou S."/>
            <person name="Cros-Aarteil S."/>
            <person name="Calhoun S."/>
            <person name="Haridas S."/>
            <person name="Kuo A."/>
            <person name="Mondo S."/>
            <person name="Pangilinan J."/>
            <person name="Riley R."/>
            <person name="Labutti K."/>
            <person name="Andreopoulos B."/>
            <person name="Lipzen A."/>
            <person name="Chen C."/>
            <person name="Yanf M."/>
            <person name="Daum C."/>
            <person name="Ng V."/>
            <person name="Clum A."/>
            <person name="Ohm R."/>
            <person name="Martin F."/>
            <person name="Silar P."/>
            <person name="Natvig D."/>
            <person name="Lalanne C."/>
            <person name="Gautier V."/>
            <person name="Ament-Velasquez S.L."/>
            <person name="Kruys A."/>
            <person name="Hutchinson M.I."/>
            <person name="Powell A.J."/>
            <person name="Barry K."/>
            <person name="Miller A.N."/>
            <person name="Grigoriev I.V."/>
            <person name="Debuchy R."/>
            <person name="Gladieux P."/>
            <person name="Thoren M.H."/>
            <person name="Johannesson H."/>
        </authorList>
    </citation>
    <scope>NUCLEOTIDE SEQUENCE</scope>
    <source>
        <strain evidence="5">PSN309</strain>
    </source>
</reference>
<dbReference type="SMART" id="SM00248">
    <property type="entry name" value="ANK"/>
    <property type="match status" value="9"/>
</dbReference>
<evidence type="ECO:0000256" key="2">
    <source>
        <dbReference type="PROSITE-ProRule" id="PRU00023"/>
    </source>
</evidence>
<dbReference type="PANTHER" id="PTHR10039">
    <property type="entry name" value="AMELOGENIN"/>
    <property type="match status" value="1"/>
</dbReference>
<dbReference type="Pfam" id="PF24883">
    <property type="entry name" value="NPHP3_N"/>
    <property type="match status" value="1"/>
</dbReference>
<dbReference type="InterPro" id="IPR054471">
    <property type="entry name" value="GPIID_WHD"/>
</dbReference>
<dbReference type="AlphaFoldDB" id="A0AAN6WKZ2"/>
<dbReference type="PROSITE" id="PS50088">
    <property type="entry name" value="ANK_REPEAT"/>
    <property type="match status" value="5"/>
</dbReference>
<evidence type="ECO:0000259" key="3">
    <source>
        <dbReference type="Pfam" id="PF22939"/>
    </source>
</evidence>
<evidence type="ECO:0000256" key="1">
    <source>
        <dbReference type="ARBA" id="ARBA00022737"/>
    </source>
</evidence>
<dbReference type="Pfam" id="PF12796">
    <property type="entry name" value="Ank_2"/>
    <property type="match status" value="2"/>
</dbReference>
<comment type="caution">
    <text evidence="5">The sequence shown here is derived from an EMBL/GenBank/DDBJ whole genome shotgun (WGS) entry which is preliminary data.</text>
</comment>
<sequence length="1194" mass="134040">MADLDPKLYTVAWIAPLEIEARAALHMLDHKHQGRFPVGRGDDYVFQAGEMCRHNVIIATLPAGQEYGTGSAAALAGQVKSFFPNLWFGLLVGVAAGLPNLSRSPPLDIRLGDVLVGLPTPESAGLIAYDLGKETAKDGFQLLRFGHVLASTEPVVRSAIGVIKLRAPNDAEAFLPYYERIKHEEHANGTFVDPEQEKDMLYQADEDGTERLVKRERRPDCKRTRVWYGPIGSGDKLVKNARIRDELRDKYNVIGLEMEAAGTMNRIPVGVIRGVCDYGDEHKNKEWQPYAAAMAAAYAKAVLAEIIPKNIARRGGATVQSDLPVEDPTRKAKEIEMLKCLNTSRYRDRKDRNPPRVPGTCDWFVSHELFRDWQESKSSRMLWVSADPGCGKSVLAKHLVDSVLPTIESRTVCYFFFKDDFEDQRSAVSALCCILHQLFDRKRTLLSNAILDKFDINGAHFTSSFNELWETLISAAKDENAGEIICLLDALDECEDQGRSQLAEALCRLYGPESTARNFNLKFLLTSRPYDGIRGGFQPLKIPELPKIHLSGESDDEREKISEEIDIFIRARVQDIGERLKLAQDERDLLLQRLMESRQRTYLWVYLTLDLIKSDMGKTVEVASRLRRRVHEATSQLPKTVDAAYDRILSKSCNPQEAKKILHIVVAAARPLTLREMNVALVLREGHRSYKNFALEPEDRFRDKVRDVCGLFVVIIDSRIYLLHQTAKEFLVQNDTVNSPSGAHEDLKWKYSLQPRESHRILAEICIWHLLLAEFETHPLDGNEPLTQYVEDHVFLDYSAKYWAVHFRELQTGLQDTMTQSILRICDTSSRRCLTWFRVYWTSTNTDFPRGFTTLMIVSYFGLRVALKRLLRMDDIDLESRDDTYQRSALSWATGNGFDAVVKLLIKNAGISMLGLRLPFGRGAKVNSVDKYGRTPLSYAVWSVNVAVIELLIQAGAQVDLKDKTGGTPLSYAVCSGHKEVMKLLLRRGNQVGPEDVIIKELLFSAAKKGDEDVVRLLLDTGKAEIDAKVNAKDNKGRTPLSWAGSNGHQAVVKLLLDGGADPNYEDDKGRAPLLYAAEGGHEDVIKLLLVEKASINAQDRIRTTALHWAAGRRHEAVMSLLLKNLADIEKKDEVGGTPLAWAIESGFETGTKMLLAKGSEVNYWYRLGVSEPGMYEADLESVTNTGVFGGYSE</sequence>
<dbReference type="SUPFAM" id="SSF48403">
    <property type="entry name" value="Ankyrin repeat"/>
    <property type="match status" value="1"/>
</dbReference>
<dbReference type="PRINTS" id="PR01415">
    <property type="entry name" value="ANKYRIN"/>
</dbReference>
<dbReference type="Proteomes" id="UP001302126">
    <property type="component" value="Unassembled WGS sequence"/>
</dbReference>
<dbReference type="Pfam" id="PF00023">
    <property type="entry name" value="Ank"/>
    <property type="match status" value="1"/>
</dbReference>
<organism evidence="5 6">
    <name type="scientific">Podospora australis</name>
    <dbReference type="NCBI Taxonomy" id="1536484"/>
    <lineage>
        <taxon>Eukaryota</taxon>
        <taxon>Fungi</taxon>
        <taxon>Dikarya</taxon>
        <taxon>Ascomycota</taxon>
        <taxon>Pezizomycotina</taxon>
        <taxon>Sordariomycetes</taxon>
        <taxon>Sordariomycetidae</taxon>
        <taxon>Sordariales</taxon>
        <taxon>Podosporaceae</taxon>
        <taxon>Podospora</taxon>
    </lineage>
</organism>
<keyword evidence="6" id="KW-1185">Reference proteome</keyword>